<comment type="caution">
    <text evidence="2">The sequence shown here is derived from an EMBL/GenBank/DDBJ whole genome shotgun (WGS) entry which is preliminary data.</text>
</comment>
<evidence type="ECO:0000313" key="3">
    <source>
        <dbReference type="Proteomes" id="UP000317982"/>
    </source>
</evidence>
<reference evidence="2 3" key="1">
    <citation type="submission" date="2019-07" db="EMBL/GenBank/DDBJ databases">
        <title>Cryptosporangium phraense sp. nov., isolated from plant litter.</title>
        <authorList>
            <person name="Suriyachadkun C."/>
        </authorList>
    </citation>
    <scope>NUCLEOTIDE SEQUENCE [LARGE SCALE GENOMIC DNA]</scope>
    <source>
        <strain evidence="2 3">A-T 5661</strain>
    </source>
</reference>
<sequence length="141" mass="15472">MTDDATMCTVIQFAQDTRRCKFSTPRLGSSQDGKNDTTQRAHRDTRVARAELGLVRSGSRAGPTELGSLGRARIPYADIAAPVGGQRLPRPPSPRTWPDRRGVPMRPARAARTHNIPPDGLMQRQYPMRGGNVLSSQLPMP</sequence>
<proteinExistence type="predicted"/>
<dbReference type="AlphaFoldDB" id="A0A545AEQ5"/>
<dbReference type="InParanoid" id="A0A545AEQ5"/>
<evidence type="ECO:0000256" key="1">
    <source>
        <dbReference type="SAM" id="MobiDB-lite"/>
    </source>
</evidence>
<feature type="compositionally biased region" description="Basic and acidic residues" evidence="1">
    <location>
        <begin position="33"/>
        <end position="42"/>
    </location>
</feature>
<gene>
    <name evidence="2" type="ORF">FL583_38125</name>
</gene>
<evidence type="ECO:0000313" key="2">
    <source>
        <dbReference type="EMBL" id="TQS39793.1"/>
    </source>
</evidence>
<dbReference type="EMBL" id="VIRS01000056">
    <property type="protein sequence ID" value="TQS39793.1"/>
    <property type="molecule type" value="Genomic_DNA"/>
</dbReference>
<dbReference type="Proteomes" id="UP000317982">
    <property type="component" value="Unassembled WGS sequence"/>
</dbReference>
<accession>A0A545AEQ5</accession>
<feature type="region of interest" description="Disordered" evidence="1">
    <location>
        <begin position="21"/>
        <end position="42"/>
    </location>
</feature>
<organism evidence="2 3">
    <name type="scientific">Cryptosporangium phraense</name>
    <dbReference type="NCBI Taxonomy" id="2593070"/>
    <lineage>
        <taxon>Bacteria</taxon>
        <taxon>Bacillati</taxon>
        <taxon>Actinomycetota</taxon>
        <taxon>Actinomycetes</taxon>
        <taxon>Cryptosporangiales</taxon>
        <taxon>Cryptosporangiaceae</taxon>
        <taxon>Cryptosporangium</taxon>
    </lineage>
</organism>
<keyword evidence="3" id="KW-1185">Reference proteome</keyword>
<name>A0A545AEQ5_9ACTN</name>
<dbReference type="RefSeq" id="WP_142709790.1">
    <property type="nucleotide sequence ID" value="NZ_VIRS01000056.1"/>
</dbReference>
<feature type="region of interest" description="Disordered" evidence="1">
    <location>
        <begin position="82"/>
        <end position="141"/>
    </location>
</feature>
<protein>
    <submittedName>
        <fullName evidence="2">Uncharacterized protein</fullName>
    </submittedName>
</protein>